<keyword evidence="7" id="KW-1133">Transmembrane helix</keyword>
<dbReference type="InterPro" id="IPR005046">
    <property type="entry name" value="DUF285"/>
</dbReference>
<evidence type="ECO:0000313" key="13">
    <source>
        <dbReference type="EMBL" id="KRO04809.1"/>
    </source>
</evidence>
<organism evidence="13 14">
    <name type="scientific">Levilactobacillus paucivorans</name>
    <dbReference type="NCBI Taxonomy" id="616990"/>
    <lineage>
        <taxon>Bacteria</taxon>
        <taxon>Bacillati</taxon>
        <taxon>Bacillota</taxon>
        <taxon>Bacilli</taxon>
        <taxon>Lactobacillales</taxon>
        <taxon>Lactobacillaceae</taxon>
        <taxon>Levilactobacillus</taxon>
    </lineage>
</organism>
<dbReference type="Gene3D" id="3.10.20.320">
    <property type="entry name" value="Putative peptidoglycan bound protein (lpxtg motif)"/>
    <property type="match status" value="1"/>
</dbReference>
<dbReference type="GO" id="GO:0034220">
    <property type="term" value="P:monoatomic ion transmembrane transport"/>
    <property type="evidence" value="ECO:0007669"/>
    <property type="project" value="UniProtKB-KW"/>
</dbReference>
<keyword evidence="10" id="KW-1015">Disulfide bond</keyword>
<sequence length="831" mass="87713">MLRKWQFKWLGILTALVMGLTPVIGILLMTPSLPVAASTTGSSTLDQLVANNASAVSGDLQATSSSTNTTGSSAPTSVTKASLARATTTTDIASGTNGSVTWRIDSAGVLHLSGGSFEYLPAAFSPWANDKDSTIPANIGGNYAAAITAISVEGEITTTAKTTQYSFLFAGLPNVTTVTGLDKLNMAGATTSMAMFKGDTSLTSVNFGNNDFSSDTDTSWMFQGDTNLTSVSFSNNDFSSVTNASSMFQDDTNLSSVQMPNADFSANKLFTQMFRGDTSLTSLDMSNWNVSKVTSMQQMFYGCSALTNVTTTGWQDGQVTSMTSMFDGCSALTTVTTADWQLGNVTSLSRTFANCSSLTTLETGKWNTSSVQNFNSLFLGDSKLATVDVANWDTSQATNIGYLFYNCTVINGLSVGNWDTSGVTVMSNTFGNCRALTSLDVADWNTSQVQLMDYLFSNCLKLSSVDVAKWDTSKVTTLKNAFSTCPSLTSLDVSKWDTSAVTKMDYVFNGDAGLTALPVSGWDTSKVTALDYAFLGCKQLTSLDLSNWDTSKVTSYTGVFQQDSKLQHLTLGKTFDFHGSTAWGLPAASAVSPYSGKWQLGTDGPSYSATDLMTTYDGSTMAGQYNWGQEGRVTVRYVDTDGTSLASDEVLTGDTGTAYTTTPKTFSGYTLSQTPANATGKFSSTAATVTYVYQGELFFSNTPGSVDFGTHVLTGIATTYSATASQSLAVQDNRSLGSQWTLMAQLGDSGFTGVNTGKQLAATVAYQNNGIATTIGNTATPVLTHTTGDHLPVDISSGWTTSNGLILKASGSVVADSYSGTITWTLTNSVS</sequence>
<dbReference type="Gene3D" id="3.80.10.10">
    <property type="entry name" value="Ribonuclease Inhibitor"/>
    <property type="match status" value="2"/>
</dbReference>
<dbReference type="AlphaFoldDB" id="A0A0R2LTL1"/>
<keyword evidence="6" id="KW-0677">Repeat</keyword>
<keyword evidence="11" id="KW-0407">Ion channel</keyword>
<dbReference type="Pfam" id="PF06458">
    <property type="entry name" value="MucBP"/>
    <property type="match status" value="1"/>
</dbReference>
<keyword evidence="8" id="KW-0406">Ion transport</keyword>
<dbReference type="SUPFAM" id="SSF52058">
    <property type="entry name" value="L domain-like"/>
    <property type="match status" value="1"/>
</dbReference>
<evidence type="ECO:0000256" key="10">
    <source>
        <dbReference type="ARBA" id="ARBA00023157"/>
    </source>
</evidence>
<gene>
    <name evidence="13" type="ORF">IV54_GL000834</name>
</gene>
<keyword evidence="2" id="KW-0813">Transport</keyword>
<dbReference type="InterPro" id="IPR009459">
    <property type="entry name" value="MucBP_dom"/>
</dbReference>
<comment type="subcellular location">
    <subcellularLocation>
        <location evidence="1">Cell membrane</location>
        <topology evidence="1">Single-pass membrane protein</topology>
    </subcellularLocation>
</comment>
<dbReference type="Proteomes" id="UP000051906">
    <property type="component" value="Unassembled WGS sequence"/>
</dbReference>
<keyword evidence="14" id="KW-1185">Reference proteome</keyword>
<evidence type="ECO:0000256" key="6">
    <source>
        <dbReference type="ARBA" id="ARBA00022737"/>
    </source>
</evidence>
<dbReference type="InterPro" id="IPR011889">
    <property type="entry name" value="Liste_lipo_26"/>
</dbReference>
<evidence type="ECO:0000256" key="8">
    <source>
        <dbReference type="ARBA" id="ARBA00023065"/>
    </source>
</evidence>
<dbReference type="InterPro" id="IPR051432">
    <property type="entry name" value="KCNMA1_auxiliary"/>
</dbReference>
<feature type="domain" description="MucBP" evidence="12">
    <location>
        <begin position="633"/>
        <end position="694"/>
    </location>
</feature>
<evidence type="ECO:0000256" key="4">
    <source>
        <dbReference type="ARBA" id="ARBA00022692"/>
    </source>
</evidence>
<keyword evidence="4" id="KW-0812">Transmembrane</keyword>
<keyword evidence="5" id="KW-0732">Signal</keyword>
<evidence type="ECO:0000256" key="7">
    <source>
        <dbReference type="ARBA" id="ARBA00022989"/>
    </source>
</evidence>
<protein>
    <submittedName>
        <fullName evidence="13">Cell surface protein</fullName>
    </submittedName>
</protein>
<evidence type="ECO:0000256" key="11">
    <source>
        <dbReference type="ARBA" id="ARBA00023303"/>
    </source>
</evidence>
<evidence type="ECO:0000256" key="9">
    <source>
        <dbReference type="ARBA" id="ARBA00023136"/>
    </source>
</evidence>
<dbReference type="GO" id="GO:0005886">
    <property type="term" value="C:plasma membrane"/>
    <property type="evidence" value="ECO:0007669"/>
    <property type="project" value="UniProtKB-SubCell"/>
</dbReference>
<keyword evidence="9" id="KW-0472">Membrane</keyword>
<reference evidence="13 14" key="1">
    <citation type="journal article" date="2015" name="Genome Announc.">
        <title>Expanding the biotechnology potential of lactobacilli through comparative genomics of 213 strains and associated genera.</title>
        <authorList>
            <person name="Sun Z."/>
            <person name="Harris H.M."/>
            <person name="McCann A."/>
            <person name="Guo C."/>
            <person name="Argimon S."/>
            <person name="Zhang W."/>
            <person name="Yang X."/>
            <person name="Jeffery I.B."/>
            <person name="Cooney J.C."/>
            <person name="Kagawa T.F."/>
            <person name="Liu W."/>
            <person name="Song Y."/>
            <person name="Salvetti E."/>
            <person name="Wrobel A."/>
            <person name="Rasinkangas P."/>
            <person name="Parkhill J."/>
            <person name="Rea M.C."/>
            <person name="O'Sullivan O."/>
            <person name="Ritari J."/>
            <person name="Douillard F.P."/>
            <person name="Paul Ross R."/>
            <person name="Yang R."/>
            <person name="Briner A.E."/>
            <person name="Felis G.E."/>
            <person name="de Vos W.M."/>
            <person name="Barrangou R."/>
            <person name="Klaenhammer T.R."/>
            <person name="Caufield P.W."/>
            <person name="Cui Y."/>
            <person name="Zhang H."/>
            <person name="O'Toole P.W."/>
        </authorList>
    </citation>
    <scope>NUCLEOTIDE SEQUENCE [LARGE SCALE GENOMIC DNA]</scope>
    <source>
        <strain evidence="13 14">DSM 22467</strain>
    </source>
</reference>
<evidence type="ECO:0000313" key="14">
    <source>
        <dbReference type="Proteomes" id="UP000051906"/>
    </source>
</evidence>
<evidence type="ECO:0000256" key="1">
    <source>
        <dbReference type="ARBA" id="ARBA00004162"/>
    </source>
</evidence>
<evidence type="ECO:0000256" key="3">
    <source>
        <dbReference type="ARBA" id="ARBA00022475"/>
    </source>
</evidence>
<comment type="caution">
    <text evidence="13">The sequence shown here is derived from an EMBL/GenBank/DDBJ whole genome shotgun (WGS) entry which is preliminary data.</text>
</comment>
<dbReference type="PANTHER" id="PTHR46473">
    <property type="entry name" value="GH08155P"/>
    <property type="match status" value="1"/>
</dbReference>
<dbReference type="EMBL" id="JQCA01000024">
    <property type="protein sequence ID" value="KRO04809.1"/>
    <property type="molecule type" value="Genomic_DNA"/>
</dbReference>
<evidence type="ECO:0000256" key="5">
    <source>
        <dbReference type="ARBA" id="ARBA00022729"/>
    </source>
</evidence>
<dbReference type="STRING" id="616990.IV54_GL000834"/>
<proteinExistence type="predicted"/>
<evidence type="ECO:0000256" key="2">
    <source>
        <dbReference type="ARBA" id="ARBA00022448"/>
    </source>
</evidence>
<name>A0A0R2LTL1_9LACO</name>
<evidence type="ECO:0000259" key="12">
    <source>
        <dbReference type="Pfam" id="PF06458"/>
    </source>
</evidence>
<dbReference type="NCBIfam" id="TIGR02167">
    <property type="entry name" value="Liste_lipo_26"/>
    <property type="match status" value="9"/>
</dbReference>
<accession>A0A0R2LTL1</accession>
<dbReference type="Pfam" id="PF03382">
    <property type="entry name" value="DUF285"/>
    <property type="match status" value="2"/>
</dbReference>
<dbReference type="OrthoDB" id="2317670at2"/>
<keyword evidence="3" id="KW-1003">Cell membrane</keyword>
<dbReference type="InterPro" id="IPR032675">
    <property type="entry name" value="LRR_dom_sf"/>
</dbReference>
<dbReference type="PANTHER" id="PTHR46473:SF23">
    <property type="entry name" value="GH08155P"/>
    <property type="match status" value="1"/>
</dbReference>
<dbReference type="PATRIC" id="fig|616990.3.peg.907"/>